<evidence type="ECO:0000313" key="19">
    <source>
        <dbReference type="Proteomes" id="UP001519307"/>
    </source>
</evidence>
<accession>A0ABS4KUB3</accession>
<name>A0ABS4KUB3_9CLOT</name>
<evidence type="ECO:0000256" key="1">
    <source>
        <dbReference type="ARBA" id="ARBA00000312"/>
    </source>
</evidence>
<dbReference type="GO" id="GO:0008820">
    <property type="term" value="F:cobinamide phosphate guanylyltransferase activity"/>
    <property type="evidence" value="ECO:0007669"/>
    <property type="project" value="UniProtKB-EC"/>
</dbReference>
<dbReference type="GO" id="GO:0043752">
    <property type="term" value="F:adenosylcobinamide kinase activity"/>
    <property type="evidence" value="ECO:0007669"/>
    <property type="project" value="UniProtKB-EC"/>
</dbReference>
<organism evidence="18 19">
    <name type="scientific">Clostridium algifaecis</name>
    <dbReference type="NCBI Taxonomy" id="1472040"/>
    <lineage>
        <taxon>Bacteria</taxon>
        <taxon>Bacillati</taxon>
        <taxon>Bacillota</taxon>
        <taxon>Clostridia</taxon>
        <taxon>Eubacteriales</taxon>
        <taxon>Clostridiaceae</taxon>
        <taxon>Clostridium</taxon>
    </lineage>
</organism>
<comment type="similarity">
    <text evidence="7">Belongs to the CobU/CobP family.</text>
</comment>
<evidence type="ECO:0000313" key="18">
    <source>
        <dbReference type="EMBL" id="MBP2033644.1"/>
    </source>
</evidence>
<dbReference type="InterPro" id="IPR027417">
    <property type="entry name" value="P-loop_NTPase"/>
</dbReference>
<gene>
    <name evidence="18" type="ORF">J2Z42_002351</name>
</gene>
<evidence type="ECO:0000256" key="4">
    <source>
        <dbReference type="ARBA" id="ARBA00003889"/>
    </source>
</evidence>
<comment type="caution">
    <text evidence="18">The sequence shown here is derived from an EMBL/GenBank/DDBJ whole genome shotgun (WGS) entry which is preliminary data.</text>
</comment>
<dbReference type="SUPFAM" id="SSF52540">
    <property type="entry name" value="P-loop containing nucleoside triphosphate hydrolases"/>
    <property type="match status" value="1"/>
</dbReference>
<evidence type="ECO:0000256" key="11">
    <source>
        <dbReference type="ARBA" id="ARBA00022679"/>
    </source>
</evidence>
<reference evidence="18 19" key="1">
    <citation type="submission" date="2021-03" db="EMBL/GenBank/DDBJ databases">
        <title>Genomic Encyclopedia of Type Strains, Phase IV (KMG-IV): sequencing the most valuable type-strain genomes for metagenomic binning, comparative biology and taxonomic classification.</title>
        <authorList>
            <person name="Goeker M."/>
        </authorList>
    </citation>
    <scope>NUCLEOTIDE SEQUENCE [LARGE SCALE GENOMIC DNA]</scope>
    <source>
        <strain evidence="18 19">DSM 28783</strain>
    </source>
</reference>
<dbReference type="PANTHER" id="PTHR34848">
    <property type="match status" value="1"/>
</dbReference>
<dbReference type="Proteomes" id="UP001519307">
    <property type="component" value="Unassembled WGS sequence"/>
</dbReference>
<evidence type="ECO:0000256" key="6">
    <source>
        <dbReference type="ARBA" id="ARBA00005159"/>
    </source>
</evidence>
<evidence type="ECO:0000256" key="10">
    <source>
        <dbReference type="ARBA" id="ARBA00022573"/>
    </source>
</evidence>
<keyword evidence="14" id="KW-0067">ATP-binding</keyword>
<evidence type="ECO:0000256" key="2">
    <source>
        <dbReference type="ARBA" id="ARBA00000711"/>
    </source>
</evidence>
<evidence type="ECO:0000256" key="17">
    <source>
        <dbReference type="ARBA" id="ARBA00030571"/>
    </source>
</evidence>
<evidence type="ECO:0000256" key="13">
    <source>
        <dbReference type="ARBA" id="ARBA00022777"/>
    </source>
</evidence>
<comment type="function">
    <text evidence="4">Catalyzes ATP-dependent phosphorylation of adenosylcobinamide and addition of GMP to adenosylcobinamide phosphate.</text>
</comment>
<evidence type="ECO:0000256" key="8">
    <source>
        <dbReference type="ARBA" id="ARBA00012016"/>
    </source>
</evidence>
<protein>
    <recommendedName>
        <fullName evidence="16">Adenosylcobinamide kinase</fullName>
        <ecNumber evidence="8">2.7.1.156</ecNumber>
        <ecNumber evidence="9">2.7.7.62</ecNumber>
    </recommendedName>
    <alternativeName>
        <fullName evidence="17">Adenosylcobinamide-phosphate guanylyltransferase</fullName>
    </alternativeName>
</protein>
<dbReference type="RefSeq" id="WP_209702909.1">
    <property type="nucleotide sequence ID" value="NZ_JAGGLM010000018.1"/>
</dbReference>
<comment type="catalytic activity">
    <reaction evidence="1">
        <text>adenosylcob(III)inamide + ATP = adenosylcob(III)inamide phosphate + ADP + H(+)</text>
        <dbReference type="Rhea" id="RHEA:15769"/>
        <dbReference type="ChEBI" id="CHEBI:2480"/>
        <dbReference type="ChEBI" id="CHEBI:15378"/>
        <dbReference type="ChEBI" id="CHEBI:30616"/>
        <dbReference type="ChEBI" id="CHEBI:58502"/>
        <dbReference type="ChEBI" id="CHEBI:456216"/>
        <dbReference type="EC" id="2.7.1.156"/>
    </reaction>
</comment>
<comment type="pathway">
    <text evidence="6">Cofactor biosynthesis; adenosylcobalamin biosynthesis; adenosylcobalamin from cob(II)yrinate a,c-diamide: step 5/7.</text>
</comment>
<evidence type="ECO:0000256" key="14">
    <source>
        <dbReference type="ARBA" id="ARBA00022840"/>
    </source>
</evidence>
<proteinExistence type="inferred from homology"/>
<dbReference type="EC" id="2.7.1.156" evidence="8"/>
<keyword evidence="12" id="KW-0547">Nucleotide-binding</keyword>
<comment type="catalytic activity">
    <reaction evidence="2">
        <text>adenosylcob(III)inamide phosphate + GTP + H(+) = adenosylcob(III)inamide-GDP + diphosphate</text>
        <dbReference type="Rhea" id="RHEA:22712"/>
        <dbReference type="ChEBI" id="CHEBI:15378"/>
        <dbReference type="ChEBI" id="CHEBI:33019"/>
        <dbReference type="ChEBI" id="CHEBI:37565"/>
        <dbReference type="ChEBI" id="CHEBI:58502"/>
        <dbReference type="ChEBI" id="CHEBI:60487"/>
        <dbReference type="EC" id="2.7.7.62"/>
    </reaction>
</comment>
<dbReference type="Gene3D" id="3.40.50.300">
    <property type="entry name" value="P-loop containing nucleotide triphosphate hydrolases"/>
    <property type="match status" value="1"/>
</dbReference>
<comment type="pathway">
    <text evidence="5">Cofactor biosynthesis; adenosylcobalamin biosynthesis; adenosylcobalamin from cob(II)yrinate a,c-diamide: step 6/7.</text>
</comment>
<evidence type="ECO:0000256" key="16">
    <source>
        <dbReference type="ARBA" id="ARBA00029570"/>
    </source>
</evidence>
<evidence type="ECO:0000256" key="9">
    <source>
        <dbReference type="ARBA" id="ARBA00012523"/>
    </source>
</evidence>
<dbReference type="Pfam" id="PF02283">
    <property type="entry name" value="CobU"/>
    <property type="match status" value="1"/>
</dbReference>
<keyword evidence="11 18" id="KW-0808">Transferase</keyword>
<evidence type="ECO:0000256" key="12">
    <source>
        <dbReference type="ARBA" id="ARBA00022741"/>
    </source>
</evidence>
<keyword evidence="10" id="KW-0169">Cobalamin biosynthesis</keyword>
<keyword evidence="15" id="KW-0342">GTP-binding</keyword>
<dbReference type="EC" id="2.7.7.62" evidence="9"/>
<keyword evidence="19" id="KW-1185">Reference proteome</keyword>
<dbReference type="CDD" id="cd00544">
    <property type="entry name" value="CobU"/>
    <property type="match status" value="1"/>
</dbReference>
<dbReference type="PIRSF" id="PIRSF006135">
    <property type="entry name" value="CobU"/>
    <property type="match status" value="1"/>
</dbReference>
<keyword evidence="13 18" id="KW-0418">Kinase</keyword>
<keyword evidence="18" id="KW-0548">Nucleotidyltransferase</keyword>
<dbReference type="EMBL" id="JAGGLM010000018">
    <property type="protein sequence ID" value="MBP2033644.1"/>
    <property type="molecule type" value="Genomic_DNA"/>
</dbReference>
<dbReference type="NCBIfam" id="NF004469">
    <property type="entry name" value="PRK05800.1"/>
    <property type="match status" value="1"/>
</dbReference>
<evidence type="ECO:0000256" key="5">
    <source>
        <dbReference type="ARBA" id="ARBA00004692"/>
    </source>
</evidence>
<dbReference type="PANTHER" id="PTHR34848:SF1">
    <property type="entry name" value="BIFUNCTIONAL ADENOSYLCOBALAMIN BIOSYNTHESIS PROTEIN COBU"/>
    <property type="match status" value="1"/>
</dbReference>
<evidence type="ECO:0000256" key="3">
    <source>
        <dbReference type="ARBA" id="ARBA00001522"/>
    </source>
</evidence>
<evidence type="ECO:0000256" key="15">
    <source>
        <dbReference type="ARBA" id="ARBA00023134"/>
    </source>
</evidence>
<sequence length="182" mass="20690">MGKLTLITGGSRSGKSKFAENMITNQTSVLYIATALATDDDMKKRIEIHKLHRNHSWHTYEGYNNLAKVIKKSKYKYILLECIGTLVTNIMFDSKKNFDRITSDEVKELEYKILSEIKDIVSAVKHGFGDVIIITNEVGMSLVPEYRLGRIFSDILGRVNQLIADNSEKVYVVFCGIPLRLK</sequence>
<comment type="catalytic activity">
    <reaction evidence="3">
        <text>adenosylcob(III)inamide + GTP = adenosylcob(III)inamide phosphate + GDP + H(+)</text>
        <dbReference type="Rhea" id="RHEA:15765"/>
        <dbReference type="ChEBI" id="CHEBI:2480"/>
        <dbReference type="ChEBI" id="CHEBI:15378"/>
        <dbReference type="ChEBI" id="CHEBI:37565"/>
        <dbReference type="ChEBI" id="CHEBI:58189"/>
        <dbReference type="ChEBI" id="CHEBI:58502"/>
        <dbReference type="EC" id="2.7.1.156"/>
    </reaction>
</comment>
<dbReference type="InterPro" id="IPR003203">
    <property type="entry name" value="CobU/CobP"/>
</dbReference>
<evidence type="ECO:0000256" key="7">
    <source>
        <dbReference type="ARBA" id="ARBA00007490"/>
    </source>
</evidence>